<dbReference type="STRING" id="1074467.JP39_06480"/>
<sequence>MKILTNYLRAILILLASLLVLIFIYLFPDFITAGSYTHISIFIKIYFGIGLYISGILSYLIIGFTWKLLHLTDKKTIFTTSGVHILQRIKQIFYTIAFIYIVLAPAFRLMNSNDDSPIGILLDVFLIMLALMLGTFVNVLQLVVQKRTANYKQKPGLKYDNN</sequence>
<evidence type="ECO:0000313" key="3">
    <source>
        <dbReference type="Proteomes" id="UP000061546"/>
    </source>
</evidence>
<proteinExistence type="predicted"/>
<evidence type="ECO:0000313" key="2">
    <source>
        <dbReference type="EMBL" id="ALB29034.1"/>
    </source>
</evidence>
<dbReference type="Proteomes" id="UP000061546">
    <property type="component" value="Chromosome"/>
</dbReference>
<feature type="transmembrane region" description="Helical" evidence="1">
    <location>
        <begin position="39"/>
        <end position="66"/>
    </location>
</feature>
<dbReference type="EMBL" id="CP012559">
    <property type="protein sequence ID" value="ALB29034.1"/>
    <property type="molecule type" value="Genomic_DNA"/>
</dbReference>
<name>A0A0K2LCK5_9LACO</name>
<dbReference type="RefSeq" id="WP_041501797.1">
    <property type="nucleotide sequence ID" value="NZ_BJDV01000001.1"/>
</dbReference>
<dbReference type="KEGG" id="lhi:JP39_06480"/>
<reference evidence="2 3" key="1">
    <citation type="submission" date="2015-08" db="EMBL/GenBank/DDBJ databases">
        <title>Genomic sequence of Lactobacillus heilongjiangensis DSM 28069, isolated from Chinese traditional pickle.</title>
        <authorList>
            <person name="Jiang X."/>
            <person name="Zheng B."/>
            <person name="Cheng H."/>
        </authorList>
    </citation>
    <scope>NUCLEOTIDE SEQUENCE [LARGE SCALE GENOMIC DNA]</scope>
    <source>
        <strain evidence="2 3">DSM 28069</strain>
    </source>
</reference>
<keyword evidence="1" id="KW-0812">Transmembrane</keyword>
<gene>
    <name evidence="2" type="ORF">JP39_06480</name>
</gene>
<protein>
    <recommendedName>
        <fullName evidence="4">DUF2975 domain-containing protein</fullName>
    </recommendedName>
</protein>
<feature type="transmembrane region" description="Helical" evidence="1">
    <location>
        <begin position="92"/>
        <end position="110"/>
    </location>
</feature>
<accession>A0A0K2LCK5</accession>
<dbReference type="InterPro" id="IPR021354">
    <property type="entry name" value="DUF2975"/>
</dbReference>
<dbReference type="Pfam" id="PF11188">
    <property type="entry name" value="DUF2975"/>
    <property type="match status" value="1"/>
</dbReference>
<feature type="transmembrane region" description="Helical" evidence="1">
    <location>
        <begin position="116"/>
        <end position="144"/>
    </location>
</feature>
<keyword evidence="3" id="KW-1185">Reference proteome</keyword>
<dbReference type="OrthoDB" id="2297277at2"/>
<keyword evidence="1" id="KW-0472">Membrane</keyword>
<evidence type="ECO:0000256" key="1">
    <source>
        <dbReference type="SAM" id="Phobius"/>
    </source>
</evidence>
<evidence type="ECO:0008006" key="4">
    <source>
        <dbReference type="Google" id="ProtNLM"/>
    </source>
</evidence>
<keyword evidence="1" id="KW-1133">Transmembrane helix</keyword>
<dbReference type="AlphaFoldDB" id="A0A0K2LCK5"/>
<feature type="transmembrane region" description="Helical" evidence="1">
    <location>
        <begin position="7"/>
        <end position="27"/>
    </location>
</feature>
<organism evidence="2 3">
    <name type="scientific">Companilactobacillus heilongjiangensis</name>
    <dbReference type="NCBI Taxonomy" id="1074467"/>
    <lineage>
        <taxon>Bacteria</taxon>
        <taxon>Bacillati</taxon>
        <taxon>Bacillota</taxon>
        <taxon>Bacilli</taxon>
        <taxon>Lactobacillales</taxon>
        <taxon>Lactobacillaceae</taxon>
        <taxon>Companilactobacillus</taxon>
    </lineage>
</organism>